<feature type="region of interest" description="Disordered" evidence="5">
    <location>
        <begin position="401"/>
        <end position="421"/>
    </location>
</feature>
<proteinExistence type="predicted"/>
<evidence type="ECO:0000313" key="8">
    <source>
        <dbReference type="Proteomes" id="UP000050852"/>
    </source>
</evidence>
<dbReference type="AlphaFoldDB" id="A0A0R3A138"/>
<keyword evidence="2" id="KW-0800">Toxin</keyword>
<evidence type="ECO:0000313" key="7">
    <source>
        <dbReference type="EMBL" id="KRP64436.1"/>
    </source>
</evidence>
<reference evidence="7 8" key="1">
    <citation type="submission" date="2015-02" db="EMBL/GenBank/DDBJ databases">
        <title>Two Pseudomonas sp. nov., isolated from raw milk.</title>
        <authorList>
            <person name="Wenning M."/>
            <person name="von Neubeck M."/>
            <person name="Huptas C."/>
            <person name="Scherer S."/>
        </authorList>
    </citation>
    <scope>NUCLEOTIDE SEQUENCE [LARGE SCALE GENOMIC DNA]</scope>
    <source>
        <strain evidence="7 8">DSM 29164</strain>
    </source>
</reference>
<feature type="non-terminal residue" evidence="7">
    <location>
        <position position="1"/>
    </location>
</feature>
<name>A0A0R3A138_9PSED</name>
<organism evidence="7 8">
    <name type="scientific">Pseudomonas paralactis</name>
    <dbReference type="NCBI Taxonomy" id="1615673"/>
    <lineage>
        <taxon>Bacteria</taxon>
        <taxon>Pseudomonadati</taxon>
        <taxon>Pseudomonadota</taxon>
        <taxon>Gammaproteobacteria</taxon>
        <taxon>Pseudomonadales</taxon>
        <taxon>Pseudomonadaceae</taxon>
        <taxon>Pseudomonas</taxon>
    </lineage>
</organism>
<evidence type="ECO:0000256" key="4">
    <source>
        <dbReference type="ARBA" id="ARBA00023026"/>
    </source>
</evidence>
<keyword evidence="4" id="KW-0843">Virulence</keyword>
<comment type="caution">
    <text evidence="7">The sequence shown here is derived from an EMBL/GenBank/DDBJ whole genome shotgun (WGS) entry which is preliminary data.</text>
</comment>
<feature type="domain" description="VENN motif-containing" evidence="6">
    <location>
        <begin position="201"/>
        <end position="250"/>
    </location>
</feature>
<sequence>EGTIIVRDPEGANDLVGLNRDTQNANKHLDKPDEKAMRERMDLINSSAQLAITIGSTIGKAKIDESEDPNSDAGKAARQKLLESGISDPTTLQVRQQAERDYGVGSSFQRTTQTVTAIVQGIAGGNVGAAIAGASAPYLAQQVKDLTAGDDAANLMAHAVLGAVLARAGGNSALVGAGGAVAAEATARLIRSELYGNVSNDDLTAEQKQTISALSTLAAGVAGSAVGKDALSAVAAAQVGKNAVENNSLSGIAEALAEGKTLEQKAEERVKAENEHYKEQNCAGMSADACSVKMYSARREELKNTLLTGVDFVPVIGDIKSFSEADSALDYLAAAIGVIPGVGDVAGKTIKGAQKALDAGDLETASKLINQASSEIQTVKALDVGSYSGIKGAGQTLREVEVSSGGKGAWSKDLNKPEPNT</sequence>
<gene>
    <name evidence="7" type="ORF">TX23_26670</name>
</gene>
<evidence type="ECO:0000256" key="5">
    <source>
        <dbReference type="SAM" id="MobiDB-lite"/>
    </source>
</evidence>
<accession>A0A0R3A138</accession>
<dbReference type="RefSeq" id="WP_244885992.1">
    <property type="nucleotide sequence ID" value="NZ_JYLN01000034.1"/>
</dbReference>
<dbReference type="Pfam" id="PF04829">
    <property type="entry name" value="PT-VENN"/>
    <property type="match status" value="1"/>
</dbReference>
<evidence type="ECO:0000259" key="6">
    <source>
        <dbReference type="Pfam" id="PF04829"/>
    </source>
</evidence>
<evidence type="ECO:0000256" key="2">
    <source>
        <dbReference type="ARBA" id="ARBA00022656"/>
    </source>
</evidence>
<protein>
    <recommendedName>
        <fullName evidence="6">VENN motif-containing domain-containing protein</fullName>
    </recommendedName>
</protein>
<keyword evidence="3" id="KW-1266">Target cell cytoplasm</keyword>
<comment type="subcellular location">
    <subcellularLocation>
        <location evidence="1">Target cell</location>
        <location evidence="1">Target cell cytoplasm</location>
    </subcellularLocation>
</comment>
<feature type="non-terminal residue" evidence="7">
    <location>
        <position position="421"/>
    </location>
</feature>
<evidence type="ECO:0000256" key="1">
    <source>
        <dbReference type="ARBA" id="ARBA00004219"/>
    </source>
</evidence>
<dbReference type="InterPro" id="IPR006914">
    <property type="entry name" value="VENN_dom"/>
</dbReference>
<evidence type="ECO:0000256" key="3">
    <source>
        <dbReference type="ARBA" id="ARBA00022913"/>
    </source>
</evidence>
<dbReference type="EMBL" id="JYLN01000034">
    <property type="protein sequence ID" value="KRP64436.1"/>
    <property type="molecule type" value="Genomic_DNA"/>
</dbReference>
<dbReference type="Proteomes" id="UP000050852">
    <property type="component" value="Unassembled WGS sequence"/>
</dbReference>
<dbReference type="GO" id="GO:0090729">
    <property type="term" value="F:toxin activity"/>
    <property type="evidence" value="ECO:0007669"/>
    <property type="project" value="UniProtKB-KW"/>
</dbReference>